<name>A0A285VDT5_9MICO</name>
<dbReference type="InterPro" id="IPR010982">
    <property type="entry name" value="Lambda_DNA-bd_dom_sf"/>
</dbReference>
<gene>
    <name evidence="2" type="ORF">SAMN05421879_101431</name>
</gene>
<keyword evidence="3" id="KW-1185">Reference proteome</keyword>
<dbReference type="AlphaFoldDB" id="A0A285VDT5"/>
<organism evidence="2 3">
    <name type="scientific">Ornithinimicrobium cerasi</name>
    <dbReference type="NCBI Taxonomy" id="2248773"/>
    <lineage>
        <taxon>Bacteria</taxon>
        <taxon>Bacillati</taxon>
        <taxon>Actinomycetota</taxon>
        <taxon>Actinomycetes</taxon>
        <taxon>Micrococcales</taxon>
        <taxon>Ornithinimicrobiaceae</taxon>
        <taxon>Ornithinimicrobium</taxon>
    </lineage>
</organism>
<dbReference type="EMBL" id="OBQK01000001">
    <property type="protein sequence ID" value="SOC52153.1"/>
    <property type="molecule type" value="Genomic_DNA"/>
</dbReference>
<dbReference type="Proteomes" id="UP000219688">
    <property type="component" value="Unassembled WGS sequence"/>
</dbReference>
<evidence type="ECO:0000256" key="1">
    <source>
        <dbReference type="SAM" id="MobiDB-lite"/>
    </source>
</evidence>
<reference evidence="3" key="1">
    <citation type="submission" date="2017-08" db="EMBL/GenBank/DDBJ databases">
        <authorList>
            <person name="Varghese N."/>
            <person name="Submissions S."/>
        </authorList>
    </citation>
    <scope>NUCLEOTIDE SEQUENCE [LARGE SCALE GENOMIC DNA]</scope>
    <source>
        <strain evidence="3">USBA17B2</strain>
    </source>
</reference>
<dbReference type="InterPro" id="IPR001387">
    <property type="entry name" value="Cro/C1-type_HTH"/>
</dbReference>
<dbReference type="CDD" id="cd00093">
    <property type="entry name" value="HTH_XRE"/>
    <property type="match status" value="1"/>
</dbReference>
<dbReference type="GO" id="GO:0003677">
    <property type="term" value="F:DNA binding"/>
    <property type="evidence" value="ECO:0007669"/>
    <property type="project" value="InterPro"/>
</dbReference>
<proteinExistence type="predicted"/>
<evidence type="ECO:0000313" key="3">
    <source>
        <dbReference type="Proteomes" id="UP000219688"/>
    </source>
</evidence>
<accession>A0A285VDT5</accession>
<sequence length="184" mass="19854">MSDVARNVAEQIDLYGEPLADLFARLTSELGLSQAGLARTVGMSPPMLSQLGSGHRIKIGNPSVLRRLEALLQLHDEVTAGRVATDDLETLLAQVRDSTQPWTTTRHDLRPAADAPGTDDADPDLAGAETVRSLLRAVASGSDLRDAAERLAPHHPALADLLRTYGLGSVEDSVEHLRNHRELF</sequence>
<protein>
    <recommendedName>
        <fullName evidence="4">DNA-binding protein</fullName>
    </recommendedName>
</protein>
<dbReference type="RefSeq" id="WP_097186618.1">
    <property type="nucleotide sequence ID" value="NZ_OBQK01000001.1"/>
</dbReference>
<feature type="region of interest" description="Disordered" evidence="1">
    <location>
        <begin position="99"/>
        <end position="125"/>
    </location>
</feature>
<evidence type="ECO:0008006" key="4">
    <source>
        <dbReference type="Google" id="ProtNLM"/>
    </source>
</evidence>
<evidence type="ECO:0000313" key="2">
    <source>
        <dbReference type="EMBL" id="SOC52153.1"/>
    </source>
</evidence>
<dbReference type="SUPFAM" id="SSF47413">
    <property type="entry name" value="lambda repressor-like DNA-binding domains"/>
    <property type="match status" value="1"/>
</dbReference>